<gene>
    <name evidence="3" type="ORF">F7R91_33130</name>
</gene>
<keyword evidence="1" id="KW-0418">Kinase</keyword>
<keyword evidence="4" id="KW-1185">Reference proteome</keyword>
<dbReference type="GO" id="GO:0004674">
    <property type="term" value="F:protein serine/threonine kinase activity"/>
    <property type="evidence" value="ECO:0007669"/>
    <property type="project" value="UniProtKB-KW"/>
</dbReference>
<dbReference type="InterPro" id="IPR003594">
    <property type="entry name" value="HATPase_dom"/>
</dbReference>
<organism evidence="3 4">
    <name type="scientific">Streptomyces luteolifulvus</name>
    <dbReference type="NCBI Taxonomy" id="2615112"/>
    <lineage>
        <taxon>Bacteria</taxon>
        <taxon>Bacillati</taxon>
        <taxon>Actinomycetota</taxon>
        <taxon>Actinomycetes</taxon>
        <taxon>Kitasatosporales</taxon>
        <taxon>Streptomycetaceae</taxon>
        <taxon>Streptomyces</taxon>
    </lineage>
</organism>
<keyword evidence="1" id="KW-0723">Serine/threonine-protein kinase</keyword>
<dbReference type="PANTHER" id="PTHR35526">
    <property type="entry name" value="ANTI-SIGMA-F FACTOR RSBW-RELATED"/>
    <property type="match status" value="1"/>
</dbReference>
<protein>
    <submittedName>
        <fullName evidence="3">ATP-binding protein</fullName>
    </submittedName>
</protein>
<dbReference type="AlphaFoldDB" id="A0A6H9US78"/>
<proteinExistence type="predicted"/>
<evidence type="ECO:0000313" key="4">
    <source>
        <dbReference type="Proteomes" id="UP000442707"/>
    </source>
</evidence>
<name>A0A6H9US78_9ACTN</name>
<dbReference type="GO" id="GO:0005524">
    <property type="term" value="F:ATP binding"/>
    <property type="evidence" value="ECO:0007669"/>
    <property type="project" value="UniProtKB-KW"/>
</dbReference>
<evidence type="ECO:0000313" key="3">
    <source>
        <dbReference type="EMBL" id="KAB1141267.1"/>
    </source>
</evidence>
<dbReference type="InterPro" id="IPR036890">
    <property type="entry name" value="HATPase_C_sf"/>
</dbReference>
<dbReference type="Gene3D" id="3.30.565.10">
    <property type="entry name" value="Histidine kinase-like ATPase, C-terminal domain"/>
    <property type="match status" value="1"/>
</dbReference>
<evidence type="ECO:0000256" key="1">
    <source>
        <dbReference type="ARBA" id="ARBA00022527"/>
    </source>
</evidence>
<reference evidence="3 4" key="1">
    <citation type="submission" date="2019-09" db="EMBL/GenBank/DDBJ databases">
        <title>Screening of Novel Bioactive Compounds from Soil-Associated.</title>
        <authorList>
            <person name="Zhao S."/>
        </authorList>
    </citation>
    <scope>NUCLEOTIDE SEQUENCE [LARGE SCALE GENOMIC DNA]</scope>
    <source>
        <strain evidence="3 4">HIT-DPA4</strain>
    </source>
</reference>
<comment type="caution">
    <text evidence="3">The sequence shown here is derived from an EMBL/GenBank/DDBJ whole genome shotgun (WGS) entry which is preliminary data.</text>
</comment>
<dbReference type="PANTHER" id="PTHR35526:SF3">
    <property type="entry name" value="ANTI-SIGMA-F FACTOR RSBW"/>
    <property type="match status" value="1"/>
</dbReference>
<sequence length="184" mass="19496">MSTNIAADAAPCPSARAIPAWDVEYSNCLDIPLTADPAHVATARQQVTYHLRRWDLDHLAEDAALITSELVTNAVLYGRTERIMLRLAKYGSPAPQLLITVTDESAADAVPKADSPEGSQERGRGLHILQCLASCWGTAKTSGGKLVWATLALYGSGHENRAGRAQSPCCAGSELALALARSDG</sequence>
<accession>A0A6H9US78</accession>
<dbReference type="EMBL" id="VZRB01000033">
    <property type="protein sequence ID" value="KAB1141267.1"/>
    <property type="molecule type" value="Genomic_DNA"/>
</dbReference>
<dbReference type="CDD" id="cd16936">
    <property type="entry name" value="HATPase_RsbW-like"/>
    <property type="match status" value="1"/>
</dbReference>
<keyword evidence="3" id="KW-0067">ATP-binding</keyword>
<dbReference type="InterPro" id="IPR050267">
    <property type="entry name" value="Anti-sigma-factor_SerPK"/>
</dbReference>
<dbReference type="Pfam" id="PF13581">
    <property type="entry name" value="HATPase_c_2"/>
    <property type="match status" value="1"/>
</dbReference>
<keyword evidence="1" id="KW-0808">Transferase</keyword>
<feature type="domain" description="Histidine kinase/HSP90-like ATPase" evidence="2">
    <location>
        <begin position="34"/>
        <end position="149"/>
    </location>
</feature>
<evidence type="ECO:0000259" key="2">
    <source>
        <dbReference type="Pfam" id="PF13581"/>
    </source>
</evidence>
<keyword evidence="3" id="KW-0547">Nucleotide-binding</keyword>
<dbReference type="Proteomes" id="UP000442707">
    <property type="component" value="Unassembled WGS sequence"/>
</dbReference>